<gene>
    <name evidence="2" type="ORF">GBAR_LOCUS791</name>
</gene>
<sequence>MGVGTESDMNCTLLRTADQKLLLLFRKANCNNGNVGNNRLEAKAESSDEVISYPKAELWRHCLLRGANLGSFVSIIFGTPVLLYKGVRQPITLLQRLSRISTYGVGCGMLLAAVMTANMTWGNTEEQIFDRSYRLRYNKGQVLMDQVSYVGVIGGGLAGGLSSPANWCKGGVQGACLGLGLAVFTQMLLKPLVVSKDL</sequence>
<feature type="transmembrane region" description="Helical" evidence="1">
    <location>
        <begin position="171"/>
        <end position="189"/>
    </location>
</feature>
<dbReference type="PANTHER" id="PTHR38636">
    <property type="entry name" value="PROTEIN CBG20488"/>
    <property type="match status" value="1"/>
</dbReference>
<keyword evidence="1" id="KW-0472">Membrane</keyword>
<accession>A0AA35W3X2</accession>
<keyword evidence="1" id="KW-1133">Transmembrane helix</keyword>
<dbReference type="Proteomes" id="UP001174909">
    <property type="component" value="Unassembled WGS sequence"/>
</dbReference>
<reference evidence="2" key="1">
    <citation type="submission" date="2023-03" db="EMBL/GenBank/DDBJ databases">
        <authorList>
            <person name="Steffen K."/>
            <person name="Cardenas P."/>
        </authorList>
    </citation>
    <scope>NUCLEOTIDE SEQUENCE</scope>
</reference>
<dbReference type="InterPro" id="IPR013869">
    <property type="entry name" value="DUF1757"/>
</dbReference>
<feature type="transmembrane region" description="Helical" evidence="1">
    <location>
        <begin position="62"/>
        <end position="83"/>
    </location>
</feature>
<organism evidence="2 3">
    <name type="scientific">Geodia barretti</name>
    <name type="common">Barrett's horny sponge</name>
    <dbReference type="NCBI Taxonomy" id="519541"/>
    <lineage>
        <taxon>Eukaryota</taxon>
        <taxon>Metazoa</taxon>
        <taxon>Porifera</taxon>
        <taxon>Demospongiae</taxon>
        <taxon>Heteroscleromorpha</taxon>
        <taxon>Tetractinellida</taxon>
        <taxon>Astrophorina</taxon>
        <taxon>Geodiidae</taxon>
        <taxon>Geodia</taxon>
    </lineage>
</organism>
<proteinExistence type="predicted"/>
<dbReference type="EMBL" id="CASHTH010000125">
    <property type="protein sequence ID" value="CAI7991640.1"/>
    <property type="molecule type" value="Genomic_DNA"/>
</dbReference>
<protein>
    <submittedName>
        <fullName evidence="2">Uncharacterized protein</fullName>
    </submittedName>
</protein>
<feature type="transmembrane region" description="Helical" evidence="1">
    <location>
        <begin position="142"/>
        <end position="165"/>
    </location>
</feature>
<comment type="caution">
    <text evidence="2">The sequence shown here is derived from an EMBL/GenBank/DDBJ whole genome shotgun (WGS) entry which is preliminary data.</text>
</comment>
<evidence type="ECO:0000313" key="3">
    <source>
        <dbReference type="Proteomes" id="UP001174909"/>
    </source>
</evidence>
<keyword evidence="1" id="KW-0812">Transmembrane</keyword>
<evidence type="ECO:0000313" key="2">
    <source>
        <dbReference type="EMBL" id="CAI7991640.1"/>
    </source>
</evidence>
<dbReference type="AlphaFoldDB" id="A0AA35W3X2"/>
<dbReference type="PANTHER" id="PTHR38636:SF1">
    <property type="entry name" value="CHLORIDE CHANNEL PROTEIN CLC-D"/>
    <property type="match status" value="1"/>
</dbReference>
<name>A0AA35W3X2_GEOBA</name>
<evidence type="ECO:0000256" key="1">
    <source>
        <dbReference type="SAM" id="Phobius"/>
    </source>
</evidence>
<keyword evidence="3" id="KW-1185">Reference proteome</keyword>
<feature type="transmembrane region" description="Helical" evidence="1">
    <location>
        <begin position="103"/>
        <end position="121"/>
    </location>
</feature>
<dbReference type="Pfam" id="PF08560">
    <property type="entry name" value="DUF1757"/>
    <property type="match status" value="1"/>
</dbReference>